<reference evidence="2 3" key="1">
    <citation type="submission" date="2021-07" db="EMBL/GenBank/DDBJ databases">
        <authorList>
            <person name="Palmer J.M."/>
        </authorList>
    </citation>
    <scope>NUCLEOTIDE SEQUENCE [LARGE SCALE GENOMIC DNA]</scope>
    <source>
        <strain evidence="2 3">AT_MEX2019</strain>
        <tissue evidence="2">Muscle</tissue>
    </source>
</reference>
<evidence type="ECO:0000313" key="2">
    <source>
        <dbReference type="EMBL" id="MED6240163.1"/>
    </source>
</evidence>
<feature type="region of interest" description="Disordered" evidence="1">
    <location>
        <begin position="1"/>
        <end position="42"/>
    </location>
</feature>
<keyword evidence="3" id="KW-1185">Reference proteome</keyword>
<proteinExistence type="predicted"/>
<gene>
    <name evidence="2" type="ORF">ATANTOWER_016920</name>
</gene>
<sequence length="104" mass="11629">MTCGVRAKKRPGGSKSHNQAKTDPTHAKNETSRMQAAETNEESDLITAKAIQNLYNNIKVIKNDINLMKNNIKWDMGSLFFLPCPFWQSSAQNCCLSGELQLTL</sequence>
<organism evidence="2 3">
    <name type="scientific">Ataeniobius toweri</name>
    <dbReference type="NCBI Taxonomy" id="208326"/>
    <lineage>
        <taxon>Eukaryota</taxon>
        <taxon>Metazoa</taxon>
        <taxon>Chordata</taxon>
        <taxon>Craniata</taxon>
        <taxon>Vertebrata</taxon>
        <taxon>Euteleostomi</taxon>
        <taxon>Actinopterygii</taxon>
        <taxon>Neopterygii</taxon>
        <taxon>Teleostei</taxon>
        <taxon>Neoteleostei</taxon>
        <taxon>Acanthomorphata</taxon>
        <taxon>Ovalentaria</taxon>
        <taxon>Atherinomorphae</taxon>
        <taxon>Cyprinodontiformes</taxon>
        <taxon>Goodeidae</taxon>
        <taxon>Ataeniobius</taxon>
    </lineage>
</organism>
<name>A0ABU7ARI4_9TELE</name>
<dbReference type="Proteomes" id="UP001345963">
    <property type="component" value="Unassembled WGS sequence"/>
</dbReference>
<comment type="caution">
    <text evidence="2">The sequence shown here is derived from an EMBL/GenBank/DDBJ whole genome shotgun (WGS) entry which is preliminary data.</text>
</comment>
<dbReference type="EMBL" id="JAHUTI010023166">
    <property type="protein sequence ID" value="MED6240163.1"/>
    <property type="molecule type" value="Genomic_DNA"/>
</dbReference>
<accession>A0ABU7ARI4</accession>
<protein>
    <submittedName>
        <fullName evidence="2">Uncharacterized protein</fullName>
    </submittedName>
</protein>
<evidence type="ECO:0000256" key="1">
    <source>
        <dbReference type="SAM" id="MobiDB-lite"/>
    </source>
</evidence>
<evidence type="ECO:0000313" key="3">
    <source>
        <dbReference type="Proteomes" id="UP001345963"/>
    </source>
</evidence>
<feature type="compositionally biased region" description="Basic residues" evidence="1">
    <location>
        <begin position="1"/>
        <end position="12"/>
    </location>
</feature>